<gene>
    <name evidence="2" type="ORF">F4Y60_01050</name>
</gene>
<sequence length="150" mass="15862">MSVSTESPGAFGGLAVRRSSHLPELDLLKSVLKFAGLPDEFIDFVMAALLQHLIPCTGGEEPGVPESSLYQGRKRGEAFGGTGRGIAAHDGQQPVTDELRDVQTVAFGGRLDLLPLGIGKPESAGAARAGPAPGRRPRRVGRRLIRWGRA</sequence>
<feature type="region of interest" description="Disordered" evidence="1">
    <location>
        <begin position="122"/>
        <end position="142"/>
    </location>
</feature>
<evidence type="ECO:0000256" key="1">
    <source>
        <dbReference type="SAM" id="MobiDB-lite"/>
    </source>
</evidence>
<protein>
    <submittedName>
        <fullName evidence="2">Uncharacterized protein</fullName>
    </submittedName>
</protein>
<organism evidence="2">
    <name type="scientific">Boseongicola sp. SB0664_bin_43</name>
    <dbReference type="NCBI Taxonomy" id="2604844"/>
    <lineage>
        <taxon>Bacteria</taxon>
        <taxon>Pseudomonadati</taxon>
        <taxon>Pseudomonadota</taxon>
        <taxon>Alphaproteobacteria</taxon>
        <taxon>Rhodobacterales</taxon>
        <taxon>Paracoccaceae</taxon>
        <taxon>Boseongicola</taxon>
    </lineage>
</organism>
<dbReference type="AlphaFoldDB" id="A0A6B0XVH2"/>
<feature type="compositionally biased region" description="Low complexity" evidence="1">
    <location>
        <begin position="124"/>
        <end position="133"/>
    </location>
</feature>
<comment type="caution">
    <text evidence="2">The sequence shown here is derived from an EMBL/GenBank/DDBJ whole genome shotgun (WGS) entry which is preliminary data.</text>
</comment>
<name>A0A6B0XVH2_9RHOB</name>
<accession>A0A6B0XVH2</accession>
<reference evidence="2" key="1">
    <citation type="submission" date="2019-09" db="EMBL/GenBank/DDBJ databases">
        <title>Characterisation of the sponge microbiome using genome-centric metagenomics.</title>
        <authorList>
            <person name="Engelberts J.P."/>
            <person name="Robbins S.J."/>
            <person name="De Goeij J.M."/>
            <person name="Aranda M."/>
            <person name="Bell S.C."/>
            <person name="Webster N.S."/>
        </authorList>
    </citation>
    <scope>NUCLEOTIDE SEQUENCE</scope>
    <source>
        <strain evidence="2">SB0664_bin_43</strain>
    </source>
</reference>
<evidence type="ECO:0000313" key="2">
    <source>
        <dbReference type="EMBL" id="MXY32684.1"/>
    </source>
</evidence>
<dbReference type="EMBL" id="VXRY01000045">
    <property type="protein sequence ID" value="MXY32684.1"/>
    <property type="molecule type" value="Genomic_DNA"/>
</dbReference>
<proteinExistence type="predicted"/>